<sequence>MSSAQAPTTKKARICGGFHPLMEGMNIFVFELAAVVEREKVMLDQCEAMLASTATIQVRKKRLTFFRMREIINQ</sequence>
<comment type="caution">
    <text evidence="1">The sequence shown here is derived from an EMBL/GenBank/DDBJ whole genome shotgun (WGS) entry which is preliminary data.</text>
</comment>
<dbReference type="EMBL" id="JAKUCV010005132">
    <property type="protein sequence ID" value="KAJ4832440.1"/>
    <property type="molecule type" value="Genomic_DNA"/>
</dbReference>
<accession>A0A9Q0J9C9</accession>
<keyword evidence="2" id="KW-1185">Reference proteome</keyword>
<evidence type="ECO:0000313" key="2">
    <source>
        <dbReference type="Proteomes" id="UP001141552"/>
    </source>
</evidence>
<dbReference type="AlphaFoldDB" id="A0A9Q0J9C9"/>
<evidence type="ECO:0000313" key="1">
    <source>
        <dbReference type="EMBL" id="KAJ4832440.1"/>
    </source>
</evidence>
<gene>
    <name evidence="1" type="ORF">Tsubulata_017103</name>
</gene>
<reference evidence="1" key="2">
    <citation type="journal article" date="2023" name="Plants (Basel)">
        <title>Annotation of the Turnera subulata (Passifloraceae) Draft Genome Reveals the S-Locus Evolved after the Divergence of Turneroideae from Passifloroideae in a Stepwise Manner.</title>
        <authorList>
            <person name="Henning P.M."/>
            <person name="Roalson E.H."/>
            <person name="Mir W."/>
            <person name="McCubbin A.G."/>
            <person name="Shore J.S."/>
        </authorList>
    </citation>
    <scope>NUCLEOTIDE SEQUENCE</scope>
    <source>
        <strain evidence="1">F60SS</strain>
    </source>
</reference>
<name>A0A9Q0J9C9_9ROSI</name>
<protein>
    <submittedName>
        <fullName evidence="1">Uncharacterized protein</fullName>
    </submittedName>
</protein>
<reference evidence="1" key="1">
    <citation type="submission" date="2022-02" db="EMBL/GenBank/DDBJ databases">
        <authorList>
            <person name="Henning P.M."/>
            <person name="McCubbin A.G."/>
            <person name="Shore J.S."/>
        </authorList>
    </citation>
    <scope>NUCLEOTIDE SEQUENCE</scope>
    <source>
        <strain evidence="1">F60SS</strain>
        <tissue evidence="1">Leaves</tissue>
    </source>
</reference>
<dbReference type="Proteomes" id="UP001141552">
    <property type="component" value="Unassembled WGS sequence"/>
</dbReference>
<proteinExistence type="predicted"/>
<organism evidence="1 2">
    <name type="scientific">Turnera subulata</name>
    <dbReference type="NCBI Taxonomy" id="218843"/>
    <lineage>
        <taxon>Eukaryota</taxon>
        <taxon>Viridiplantae</taxon>
        <taxon>Streptophyta</taxon>
        <taxon>Embryophyta</taxon>
        <taxon>Tracheophyta</taxon>
        <taxon>Spermatophyta</taxon>
        <taxon>Magnoliopsida</taxon>
        <taxon>eudicotyledons</taxon>
        <taxon>Gunneridae</taxon>
        <taxon>Pentapetalae</taxon>
        <taxon>rosids</taxon>
        <taxon>fabids</taxon>
        <taxon>Malpighiales</taxon>
        <taxon>Passifloraceae</taxon>
        <taxon>Turnera</taxon>
    </lineage>
</organism>